<feature type="non-terminal residue" evidence="2">
    <location>
        <position position="122"/>
    </location>
</feature>
<accession>A0A8J4X3K2</accession>
<keyword evidence="2" id="KW-0813">Transport</keyword>
<feature type="non-terminal residue" evidence="2">
    <location>
        <position position="1"/>
    </location>
</feature>
<gene>
    <name evidence="2" type="ORF">DAT39_006893</name>
</gene>
<dbReference type="AlphaFoldDB" id="A0A8J4X3K2"/>
<keyword evidence="1" id="KW-0472">Membrane</keyword>
<proteinExistence type="predicted"/>
<dbReference type="Proteomes" id="UP000727407">
    <property type="component" value="Unassembled WGS sequence"/>
</dbReference>
<feature type="transmembrane region" description="Helical" evidence="1">
    <location>
        <begin position="101"/>
        <end position="121"/>
    </location>
</feature>
<keyword evidence="2" id="KW-0407">Ion channel</keyword>
<sequence length="122" mass="13242">ASGLACDRPASSAPPTENTTNCACATSNVHGDIIKRHDAHTNFSLDSVSIHHHHPDLPLAQIPDSRTSINQRSGDVTAGYLSVIITYTRVCQTKNYTRRCLVALLFASSFTVINIFMIGTML</sequence>
<keyword evidence="1" id="KW-0812">Transmembrane</keyword>
<evidence type="ECO:0000313" key="3">
    <source>
        <dbReference type="Proteomes" id="UP000727407"/>
    </source>
</evidence>
<dbReference type="EMBL" id="QNUK01000074">
    <property type="protein sequence ID" value="KAF5903377.1"/>
    <property type="molecule type" value="Genomic_DNA"/>
</dbReference>
<keyword evidence="1" id="KW-1133">Transmembrane helix</keyword>
<protein>
    <submittedName>
        <fullName evidence="2">ATP-sensitive inward rectifier potassium channel 1</fullName>
    </submittedName>
</protein>
<comment type="caution">
    <text evidence="2">The sequence shown here is derived from an EMBL/GenBank/DDBJ whole genome shotgun (WGS) entry which is preliminary data.</text>
</comment>
<dbReference type="GO" id="GO:0034220">
    <property type="term" value="P:monoatomic ion transmembrane transport"/>
    <property type="evidence" value="ECO:0007669"/>
    <property type="project" value="UniProtKB-KW"/>
</dbReference>
<reference evidence="2" key="1">
    <citation type="submission" date="2020-07" db="EMBL/GenBank/DDBJ databases">
        <title>Clarias magur genome sequencing, assembly and annotation.</title>
        <authorList>
            <person name="Kushwaha B."/>
            <person name="Kumar R."/>
            <person name="Das P."/>
            <person name="Joshi C.G."/>
            <person name="Kumar D."/>
            <person name="Nagpure N.S."/>
            <person name="Pandey M."/>
            <person name="Agarwal S."/>
            <person name="Srivastava S."/>
            <person name="Singh M."/>
            <person name="Sahoo L."/>
            <person name="Jayasankar P."/>
            <person name="Meher P.K."/>
            <person name="Koringa P.G."/>
            <person name="Iquebal M.A."/>
            <person name="Das S.P."/>
            <person name="Bit A."/>
            <person name="Patnaik S."/>
            <person name="Patel N."/>
            <person name="Shah T.M."/>
            <person name="Hinsu A."/>
            <person name="Jena J.K."/>
        </authorList>
    </citation>
    <scope>NUCLEOTIDE SEQUENCE</scope>
    <source>
        <strain evidence="2">CIFAMagur01</strain>
        <tissue evidence="2">Testis</tissue>
    </source>
</reference>
<organism evidence="2 3">
    <name type="scientific">Clarias magur</name>
    <name type="common">Asian catfish</name>
    <name type="synonym">Macropteronotus magur</name>
    <dbReference type="NCBI Taxonomy" id="1594786"/>
    <lineage>
        <taxon>Eukaryota</taxon>
        <taxon>Metazoa</taxon>
        <taxon>Chordata</taxon>
        <taxon>Craniata</taxon>
        <taxon>Vertebrata</taxon>
        <taxon>Euteleostomi</taxon>
        <taxon>Actinopterygii</taxon>
        <taxon>Neopterygii</taxon>
        <taxon>Teleostei</taxon>
        <taxon>Ostariophysi</taxon>
        <taxon>Siluriformes</taxon>
        <taxon>Clariidae</taxon>
        <taxon>Clarias</taxon>
    </lineage>
</organism>
<keyword evidence="2" id="KW-0406">Ion transport</keyword>
<keyword evidence="3" id="KW-1185">Reference proteome</keyword>
<evidence type="ECO:0000256" key="1">
    <source>
        <dbReference type="SAM" id="Phobius"/>
    </source>
</evidence>
<evidence type="ECO:0000313" key="2">
    <source>
        <dbReference type="EMBL" id="KAF5903377.1"/>
    </source>
</evidence>
<name>A0A8J4X3K2_CLAMG</name>